<evidence type="ECO:0000256" key="1">
    <source>
        <dbReference type="SAM" id="Phobius"/>
    </source>
</evidence>
<name>A0A0E9U3E9_ANGAN</name>
<sequence>MLHLRWIDIFNTALYLHHFGLITTVKFHDIICVWLILLYVAINGWVL</sequence>
<keyword evidence="1" id="KW-1133">Transmembrane helix</keyword>
<dbReference type="AlphaFoldDB" id="A0A0E9U3E9"/>
<reference evidence="2" key="1">
    <citation type="submission" date="2014-11" db="EMBL/GenBank/DDBJ databases">
        <authorList>
            <person name="Amaro Gonzalez C."/>
        </authorList>
    </citation>
    <scope>NUCLEOTIDE SEQUENCE</scope>
</reference>
<protein>
    <submittedName>
        <fullName evidence="2">Uncharacterized protein</fullName>
    </submittedName>
</protein>
<feature type="transmembrane region" description="Helical" evidence="1">
    <location>
        <begin position="21"/>
        <end position="42"/>
    </location>
</feature>
<proteinExistence type="predicted"/>
<evidence type="ECO:0000313" key="2">
    <source>
        <dbReference type="EMBL" id="JAH60247.1"/>
    </source>
</evidence>
<dbReference type="EMBL" id="GBXM01048330">
    <property type="protein sequence ID" value="JAH60247.1"/>
    <property type="molecule type" value="Transcribed_RNA"/>
</dbReference>
<keyword evidence="1" id="KW-0472">Membrane</keyword>
<accession>A0A0E9U3E9</accession>
<reference evidence="2" key="2">
    <citation type="journal article" date="2015" name="Fish Shellfish Immunol.">
        <title>Early steps in the European eel (Anguilla anguilla)-Vibrio vulnificus interaction in the gills: Role of the RtxA13 toxin.</title>
        <authorList>
            <person name="Callol A."/>
            <person name="Pajuelo D."/>
            <person name="Ebbesson L."/>
            <person name="Teles M."/>
            <person name="MacKenzie S."/>
            <person name="Amaro C."/>
        </authorList>
    </citation>
    <scope>NUCLEOTIDE SEQUENCE</scope>
</reference>
<keyword evidence="1" id="KW-0812">Transmembrane</keyword>
<organism evidence="2">
    <name type="scientific">Anguilla anguilla</name>
    <name type="common">European freshwater eel</name>
    <name type="synonym">Muraena anguilla</name>
    <dbReference type="NCBI Taxonomy" id="7936"/>
    <lineage>
        <taxon>Eukaryota</taxon>
        <taxon>Metazoa</taxon>
        <taxon>Chordata</taxon>
        <taxon>Craniata</taxon>
        <taxon>Vertebrata</taxon>
        <taxon>Euteleostomi</taxon>
        <taxon>Actinopterygii</taxon>
        <taxon>Neopterygii</taxon>
        <taxon>Teleostei</taxon>
        <taxon>Anguilliformes</taxon>
        <taxon>Anguillidae</taxon>
        <taxon>Anguilla</taxon>
    </lineage>
</organism>